<organism evidence="1">
    <name type="scientific">Physcomitrium patens</name>
    <name type="common">Spreading-leaved earth moss</name>
    <name type="synonym">Physcomitrella patens</name>
    <dbReference type="NCBI Taxonomy" id="3218"/>
    <lineage>
        <taxon>Eukaryota</taxon>
        <taxon>Viridiplantae</taxon>
        <taxon>Streptophyta</taxon>
        <taxon>Embryophyta</taxon>
        <taxon>Bryophyta</taxon>
        <taxon>Bryophytina</taxon>
        <taxon>Bryopsida</taxon>
        <taxon>Funariidae</taxon>
        <taxon>Funariales</taxon>
        <taxon>Funariaceae</taxon>
        <taxon>Physcomitrium</taxon>
    </lineage>
</organism>
<dbReference type="EnsemblPlants" id="Pp3c23_13110V3.1">
    <property type="protein sequence ID" value="PAC:32949120.CDS.1"/>
    <property type="gene ID" value="Pp3c23_13110"/>
</dbReference>
<dbReference type="EMBL" id="ABEU02000023">
    <property type="protein sequence ID" value="PNR29317.1"/>
    <property type="molecule type" value="Genomic_DNA"/>
</dbReference>
<protein>
    <submittedName>
        <fullName evidence="1 2">Uncharacterized protein</fullName>
    </submittedName>
</protein>
<sequence>MSTATTTLRMITGTLMGSKESNNKTISSRKLTFYRINCLASNPNCLFTTLPLKYESSLFINGVCTVLNVFFGSFSSYGTTSSSGFQLCAHSTSISMYF</sequence>
<dbReference type="InParanoid" id="A0A2K1IJ66"/>
<dbReference type="Proteomes" id="UP000006727">
    <property type="component" value="Chromosome 23"/>
</dbReference>
<accession>A0A2K1IJ66</accession>
<reference evidence="1 3" key="2">
    <citation type="journal article" date="2018" name="Plant J.">
        <title>The Physcomitrella patens chromosome-scale assembly reveals moss genome structure and evolution.</title>
        <authorList>
            <person name="Lang D."/>
            <person name="Ullrich K.K."/>
            <person name="Murat F."/>
            <person name="Fuchs J."/>
            <person name="Jenkins J."/>
            <person name="Haas F.B."/>
            <person name="Piednoel M."/>
            <person name="Gundlach H."/>
            <person name="Van Bel M."/>
            <person name="Meyberg R."/>
            <person name="Vives C."/>
            <person name="Morata J."/>
            <person name="Symeonidi A."/>
            <person name="Hiss M."/>
            <person name="Muchero W."/>
            <person name="Kamisugi Y."/>
            <person name="Saleh O."/>
            <person name="Blanc G."/>
            <person name="Decker E.L."/>
            <person name="van Gessel N."/>
            <person name="Grimwood J."/>
            <person name="Hayes R.D."/>
            <person name="Graham S.W."/>
            <person name="Gunter L.E."/>
            <person name="McDaniel S.F."/>
            <person name="Hoernstein S.N.W."/>
            <person name="Larsson A."/>
            <person name="Li F.W."/>
            <person name="Perroud P.F."/>
            <person name="Phillips J."/>
            <person name="Ranjan P."/>
            <person name="Rokshar D.S."/>
            <person name="Rothfels C.J."/>
            <person name="Schneider L."/>
            <person name="Shu S."/>
            <person name="Stevenson D.W."/>
            <person name="Thummler F."/>
            <person name="Tillich M."/>
            <person name="Villarreal Aguilar J.C."/>
            <person name="Widiez T."/>
            <person name="Wong G.K."/>
            <person name="Wymore A."/>
            <person name="Zhang Y."/>
            <person name="Zimmer A.D."/>
            <person name="Quatrano R.S."/>
            <person name="Mayer K.F.X."/>
            <person name="Goodstein D."/>
            <person name="Casacuberta J.M."/>
            <person name="Vandepoele K."/>
            <person name="Reski R."/>
            <person name="Cuming A.C."/>
            <person name="Tuskan G.A."/>
            <person name="Maumus F."/>
            <person name="Salse J."/>
            <person name="Schmutz J."/>
            <person name="Rensing S.A."/>
        </authorList>
    </citation>
    <scope>NUCLEOTIDE SEQUENCE [LARGE SCALE GENOMIC DNA]</scope>
    <source>
        <strain evidence="2 3">cv. Gransden 2004</strain>
    </source>
</reference>
<dbReference type="Gramene" id="Pp3c23_13110V3.1">
    <property type="protein sequence ID" value="PAC:32949120.CDS.1"/>
    <property type="gene ID" value="Pp3c23_13110"/>
</dbReference>
<keyword evidence="3" id="KW-1185">Reference proteome</keyword>
<evidence type="ECO:0000313" key="2">
    <source>
        <dbReference type="EnsemblPlants" id="PAC:32949120.CDS.1"/>
    </source>
</evidence>
<gene>
    <name evidence="1" type="ORF">PHYPA_028009</name>
</gene>
<name>A0A2K1IJ66_PHYPA</name>
<evidence type="ECO:0000313" key="3">
    <source>
        <dbReference type="Proteomes" id="UP000006727"/>
    </source>
</evidence>
<reference evidence="2" key="3">
    <citation type="submission" date="2020-12" db="UniProtKB">
        <authorList>
            <consortium name="EnsemblPlants"/>
        </authorList>
    </citation>
    <scope>IDENTIFICATION</scope>
</reference>
<proteinExistence type="predicted"/>
<dbReference type="AlphaFoldDB" id="A0A2K1IJ66"/>
<reference evidence="1 3" key="1">
    <citation type="journal article" date="2008" name="Science">
        <title>The Physcomitrella genome reveals evolutionary insights into the conquest of land by plants.</title>
        <authorList>
            <person name="Rensing S."/>
            <person name="Lang D."/>
            <person name="Zimmer A."/>
            <person name="Terry A."/>
            <person name="Salamov A."/>
            <person name="Shapiro H."/>
            <person name="Nishiyama T."/>
            <person name="Perroud P.-F."/>
            <person name="Lindquist E."/>
            <person name="Kamisugi Y."/>
            <person name="Tanahashi T."/>
            <person name="Sakakibara K."/>
            <person name="Fujita T."/>
            <person name="Oishi K."/>
            <person name="Shin-I T."/>
            <person name="Kuroki Y."/>
            <person name="Toyoda A."/>
            <person name="Suzuki Y."/>
            <person name="Hashimoto A."/>
            <person name="Yamaguchi K."/>
            <person name="Sugano A."/>
            <person name="Kohara Y."/>
            <person name="Fujiyama A."/>
            <person name="Anterola A."/>
            <person name="Aoki S."/>
            <person name="Ashton N."/>
            <person name="Barbazuk W.B."/>
            <person name="Barker E."/>
            <person name="Bennetzen J."/>
            <person name="Bezanilla M."/>
            <person name="Blankenship R."/>
            <person name="Cho S.H."/>
            <person name="Dutcher S."/>
            <person name="Estelle M."/>
            <person name="Fawcett J.A."/>
            <person name="Gundlach H."/>
            <person name="Hanada K."/>
            <person name="Heyl A."/>
            <person name="Hicks K.A."/>
            <person name="Hugh J."/>
            <person name="Lohr M."/>
            <person name="Mayer K."/>
            <person name="Melkozernov A."/>
            <person name="Murata T."/>
            <person name="Nelson D."/>
            <person name="Pils B."/>
            <person name="Prigge M."/>
            <person name="Reiss B."/>
            <person name="Renner T."/>
            <person name="Rombauts S."/>
            <person name="Rushton P."/>
            <person name="Sanderfoot A."/>
            <person name="Schween G."/>
            <person name="Shiu S.-H."/>
            <person name="Stueber K."/>
            <person name="Theodoulou F.L."/>
            <person name="Tu H."/>
            <person name="Van de Peer Y."/>
            <person name="Verrier P.J."/>
            <person name="Waters E."/>
            <person name="Wood A."/>
            <person name="Yang L."/>
            <person name="Cove D."/>
            <person name="Cuming A."/>
            <person name="Hasebe M."/>
            <person name="Lucas S."/>
            <person name="Mishler D.B."/>
            <person name="Reski R."/>
            <person name="Grigoriev I."/>
            <person name="Quatrano R.S."/>
            <person name="Boore J.L."/>
        </authorList>
    </citation>
    <scope>NUCLEOTIDE SEQUENCE [LARGE SCALE GENOMIC DNA]</scope>
    <source>
        <strain evidence="2 3">cv. Gransden 2004</strain>
    </source>
</reference>
<evidence type="ECO:0000313" key="1">
    <source>
        <dbReference type="EMBL" id="PNR29317.1"/>
    </source>
</evidence>